<gene>
    <name evidence="2" type="ORF">SAMN04487884_12031</name>
</gene>
<name>A0A1H9UXM3_BUTFI</name>
<dbReference type="GO" id="GO:0015293">
    <property type="term" value="F:symporter activity"/>
    <property type="evidence" value="ECO:0007669"/>
    <property type="project" value="InterPro"/>
</dbReference>
<dbReference type="InterPro" id="IPR036259">
    <property type="entry name" value="MFS_trans_sf"/>
</dbReference>
<evidence type="ECO:0000313" key="2">
    <source>
        <dbReference type="EMBL" id="SES14196.1"/>
    </source>
</evidence>
<evidence type="ECO:0000256" key="1">
    <source>
        <dbReference type="SAM" id="Phobius"/>
    </source>
</evidence>
<accession>A0A1H9UXM3</accession>
<dbReference type="OrthoDB" id="9764596at2"/>
<feature type="transmembrane region" description="Helical" evidence="1">
    <location>
        <begin position="314"/>
        <end position="340"/>
    </location>
</feature>
<dbReference type="GO" id="GO:0005886">
    <property type="term" value="C:plasma membrane"/>
    <property type="evidence" value="ECO:0007669"/>
    <property type="project" value="TreeGrafter"/>
</dbReference>
<dbReference type="GO" id="GO:0008643">
    <property type="term" value="P:carbohydrate transport"/>
    <property type="evidence" value="ECO:0007669"/>
    <property type="project" value="InterPro"/>
</dbReference>
<dbReference type="PANTHER" id="PTHR11328:SF24">
    <property type="entry name" value="MAJOR FACILITATOR SUPERFAMILY (MFS) PROFILE DOMAIN-CONTAINING PROTEIN"/>
    <property type="match status" value="1"/>
</dbReference>
<dbReference type="AlphaFoldDB" id="A0A1H9UXM3"/>
<dbReference type="Proteomes" id="UP000182584">
    <property type="component" value="Unassembled WGS sequence"/>
</dbReference>
<keyword evidence="1" id="KW-0472">Membrane</keyword>
<feature type="transmembrane region" description="Helical" evidence="1">
    <location>
        <begin position="245"/>
        <end position="270"/>
    </location>
</feature>
<dbReference type="PANTHER" id="PTHR11328">
    <property type="entry name" value="MAJOR FACILITATOR SUPERFAMILY DOMAIN-CONTAINING PROTEIN"/>
    <property type="match status" value="1"/>
</dbReference>
<protein>
    <submittedName>
        <fullName evidence="2">Sugar (Glycoside-Pentoside-Hexuronide) transporter</fullName>
    </submittedName>
</protein>
<reference evidence="2 3" key="1">
    <citation type="submission" date="2016-10" db="EMBL/GenBank/DDBJ databases">
        <authorList>
            <person name="de Groot N.N."/>
        </authorList>
    </citation>
    <scope>NUCLEOTIDE SEQUENCE [LARGE SCALE GENOMIC DNA]</scope>
    <source>
        <strain evidence="2 3">AR40</strain>
    </source>
</reference>
<sequence length="461" mass="50567">MSKDQGAQSAKKEEHVSKAFSWFHATSVNGGAMVIAAVISSYFSQYMTDHMGLAAGAASLIMFIATLWDAINDPIMGVLADRTHTKLGRYKPYFIFAPILLTLFSVLIWVNPGFSATGKFIWVLVTYIGYGMTVTMYTMPQMAILPAAVKSNQKRNMIITMGAGTCAAAFTIGNTFTPQLTGFFTNLGFSNGYIPLMIVCGILSAVSFWGLFATAKERYLQPVHQGETLGNLKLVVKHVELFPNIIAWIMASMGYGLMFSTSVYYMMYYYMRPDLISVYMGVISIGALVSMVVLMPIFLKVFKTGQRALMVSQILSMICYIILFFFGKTSFTFLCVLTFISACTSSMQNALVNVLVNDAIDYIQLKEGISANGVISSIKGFAQKCGNTFTNSGVLLVLSLSGYVANAIGQEPESTMFALNFLKFGAPCLTGIILILSVMFNPVHKYAKEIEDMKSKMEDVA</sequence>
<proteinExistence type="predicted"/>
<feature type="transmembrane region" description="Helical" evidence="1">
    <location>
        <begin position="157"/>
        <end position="173"/>
    </location>
</feature>
<feature type="transmembrane region" description="Helical" evidence="1">
    <location>
        <begin position="424"/>
        <end position="443"/>
    </location>
</feature>
<organism evidence="2 3">
    <name type="scientific">Butyrivibrio fibrisolvens</name>
    <dbReference type="NCBI Taxonomy" id="831"/>
    <lineage>
        <taxon>Bacteria</taxon>
        <taxon>Bacillati</taxon>
        <taxon>Bacillota</taxon>
        <taxon>Clostridia</taxon>
        <taxon>Lachnospirales</taxon>
        <taxon>Lachnospiraceae</taxon>
        <taxon>Butyrivibrio</taxon>
    </lineage>
</organism>
<feature type="transmembrane region" description="Helical" evidence="1">
    <location>
        <begin position="276"/>
        <end position="302"/>
    </location>
</feature>
<feature type="transmembrane region" description="Helical" evidence="1">
    <location>
        <begin position="21"/>
        <end position="44"/>
    </location>
</feature>
<dbReference type="EMBL" id="FOGJ01000020">
    <property type="protein sequence ID" value="SES14196.1"/>
    <property type="molecule type" value="Genomic_DNA"/>
</dbReference>
<evidence type="ECO:0000313" key="3">
    <source>
        <dbReference type="Proteomes" id="UP000182584"/>
    </source>
</evidence>
<keyword evidence="1" id="KW-1133">Transmembrane helix</keyword>
<feature type="transmembrane region" description="Helical" evidence="1">
    <location>
        <begin position="50"/>
        <end position="71"/>
    </location>
</feature>
<feature type="transmembrane region" description="Helical" evidence="1">
    <location>
        <begin position="193"/>
        <end position="212"/>
    </location>
</feature>
<dbReference type="SUPFAM" id="SSF103473">
    <property type="entry name" value="MFS general substrate transporter"/>
    <property type="match status" value="1"/>
</dbReference>
<feature type="transmembrane region" description="Helical" evidence="1">
    <location>
        <begin position="120"/>
        <end position="137"/>
    </location>
</feature>
<dbReference type="Pfam" id="PF13347">
    <property type="entry name" value="MFS_2"/>
    <property type="match status" value="1"/>
</dbReference>
<feature type="transmembrane region" description="Helical" evidence="1">
    <location>
        <begin position="92"/>
        <end position="114"/>
    </location>
</feature>
<dbReference type="InterPro" id="IPR039672">
    <property type="entry name" value="MFS_2"/>
</dbReference>
<dbReference type="Gene3D" id="1.20.1250.20">
    <property type="entry name" value="MFS general substrate transporter like domains"/>
    <property type="match status" value="2"/>
</dbReference>
<dbReference type="eggNOG" id="COG2211">
    <property type="taxonomic scope" value="Bacteria"/>
</dbReference>
<keyword evidence="1" id="KW-0812">Transmembrane</keyword>